<dbReference type="OrthoDB" id="10003036at2"/>
<evidence type="ECO:0000256" key="2">
    <source>
        <dbReference type="SAM" id="MobiDB-lite"/>
    </source>
</evidence>
<gene>
    <name evidence="3" type="ORF">AQZ52_05900</name>
</gene>
<evidence type="ECO:0000256" key="1">
    <source>
        <dbReference type="SAM" id="Coils"/>
    </source>
</evidence>
<feature type="coiled-coil region" evidence="1">
    <location>
        <begin position="276"/>
        <end position="303"/>
    </location>
</feature>
<feature type="compositionally biased region" description="Basic residues" evidence="2">
    <location>
        <begin position="34"/>
        <end position="48"/>
    </location>
</feature>
<dbReference type="AlphaFoldDB" id="A0A124JVX9"/>
<feature type="compositionally biased region" description="Basic and acidic residues" evidence="2">
    <location>
        <begin position="96"/>
        <end position="107"/>
    </location>
</feature>
<organism evidence="3 4">
    <name type="scientific">Novosphingobium fuchskuhlense</name>
    <dbReference type="NCBI Taxonomy" id="1117702"/>
    <lineage>
        <taxon>Bacteria</taxon>
        <taxon>Pseudomonadati</taxon>
        <taxon>Pseudomonadota</taxon>
        <taxon>Alphaproteobacteria</taxon>
        <taxon>Sphingomonadales</taxon>
        <taxon>Sphingomonadaceae</taxon>
        <taxon>Novosphingobium</taxon>
    </lineage>
</organism>
<comment type="caution">
    <text evidence="3">The sequence shown here is derived from an EMBL/GenBank/DDBJ whole genome shotgun (WGS) entry which is preliminary data.</text>
</comment>
<keyword evidence="4" id="KW-1185">Reference proteome</keyword>
<feature type="region of interest" description="Disordered" evidence="2">
    <location>
        <begin position="25"/>
        <end position="48"/>
    </location>
</feature>
<feature type="compositionally biased region" description="Basic residues" evidence="2">
    <location>
        <begin position="79"/>
        <end position="95"/>
    </location>
</feature>
<proteinExistence type="predicted"/>
<dbReference type="Proteomes" id="UP000058012">
    <property type="component" value="Unassembled WGS sequence"/>
</dbReference>
<accession>A0A124JVX9</accession>
<sequence>MPPGRSETGYVPRGSMAIPLVVAEESGLIETRAQRRRNPKGKKARKAAARLAALREAEGVTPLAVAAEPPEAPLAAPRIARKGKPKGQMKGQRKGRPQDQGHTDTRATRAAAVQPEQLPAIPVRPIAVRQVVVASDPVPAPRKAAPPALTLPERAEPLVVTDAPRMPLLAETHELAAAARPLAEAQPAETPQAVLPLPAFPLPEEAPLVDAPPAPEPAVVPEPERATALAALVDAPLPRARALVPARRQGLVDVIAFLLRDSGRRLARWSARRHKTREEQAALRRAEARQLNLQRELDALDALRRHKGQEPIPPSA</sequence>
<feature type="compositionally biased region" description="Low complexity" evidence="2">
    <location>
        <begin position="64"/>
        <end position="77"/>
    </location>
</feature>
<protein>
    <submittedName>
        <fullName evidence="3">Uncharacterized protein</fullName>
    </submittedName>
</protein>
<dbReference type="EMBL" id="LLZS01000003">
    <property type="protein sequence ID" value="KUR72755.1"/>
    <property type="molecule type" value="Genomic_DNA"/>
</dbReference>
<name>A0A124JVX9_9SPHN</name>
<evidence type="ECO:0000313" key="4">
    <source>
        <dbReference type="Proteomes" id="UP000058012"/>
    </source>
</evidence>
<evidence type="ECO:0000313" key="3">
    <source>
        <dbReference type="EMBL" id="KUR72755.1"/>
    </source>
</evidence>
<feature type="region of interest" description="Disordered" evidence="2">
    <location>
        <begin position="64"/>
        <end position="116"/>
    </location>
</feature>
<reference evidence="3 4" key="1">
    <citation type="submission" date="2015-10" db="EMBL/GenBank/DDBJ databases">
        <title>Draft genome sequence of Novosphingobium fuchskuhlense DSM 25065 isolated from a surface water sample of the southwest basin of Lake Grosse Fuchskuhle.</title>
        <authorList>
            <person name="Ruckert C."/>
            <person name="Winkler A."/>
            <person name="Glaeser J."/>
            <person name="Grossart H.-P."/>
            <person name="Kalinowski J."/>
            <person name="Glaeser S."/>
        </authorList>
    </citation>
    <scope>NUCLEOTIDE SEQUENCE [LARGE SCALE GENOMIC DNA]</scope>
    <source>
        <strain evidence="3 4">FNE08-7</strain>
    </source>
</reference>
<keyword evidence="1" id="KW-0175">Coiled coil</keyword>